<dbReference type="GO" id="GO:0004315">
    <property type="term" value="F:3-oxoacyl-[acyl-carrier-protein] synthase activity"/>
    <property type="evidence" value="ECO:0007669"/>
    <property type="project" value="UniProtKB-UniRule"/>
</dbReference>
<dbReference type="NCBIfam" id="TIGR03150">
    <property type="entry name" value="fabF"/>
    <property type="match status" value="1"/>
</dbReference>
<keyword evidence="5 14" id="KW-0444">Lipid biosynthesis</keyword>
<sequence>MSKDRVRVVVTGLGATTPVGGDVASSWSALLEGRSGIKTLTEDWVDTVPVKFAGPAAVDPSTVIPRPEARRLDRAEQFALIAAREAWKDAGSPEVDSDRLGVVVGSGIGGITTILSAYDTFREKGWQRLSPFTVPMLMPNGPAGWIGLEFGATAGVHATVSACATGAEAIGYAIDMIRSGRADVVIAGGTEAAIHPLNIASFAAMRAMSTRNDEPERASRPFDKNRDGFVLGEGAGILVLESYEHAKARGARIYAEAAGVGYSADAHHIAQPEPTGEGIKKATRRMLADSGLSGEDIKHVNAHATSTPAGDVVETIAIAETIGPHPLVTSTKSLTGHLLGGAGGIETVFTVKALHERVVPATANVDDLDDGIKVDIVYGEPRELPQGRIAAVNNSFGFGGHNVAVAFVTL</sequence>
<comment type="similarity">
    <text evidence="2 14 16">Belongs to the thiolase-like superfamily. Beta-ketoacyl-ACP synthases family.</text>
</comment>
<feature type="domain" description="Ketosynthase family 3 (KS3)" evidence="17">
    <location>
        <begin position="5"/>
        <end position="409"/>
    </location>
</feature>
<dbReference type="InterPro" id="IPR000794">
    <property type="entry name" value="Beta-ketoacyl_synthase"/>
</dbReference>
<evidence type="ECO:0000256" key="8">
    <source>
        <dbReference type="ARBA" id="ARBA00023098"/>
    </source>
</evidence>
<accession>A0A543IVI6</accession>
<evidence type="ECO:0000256" key="4">
    <source>
        <dbReference type="ARBA" id="ARBA00014657"/>
    </source>
</evidence>
<dbReference type="Pfam" id="PF02801">
    <property type="entry name" value="Ketoacyl-synt_C"/>
    <property type="match status" value="1"/>
</dbReference>
<dbReference type="Proteomes" id="UP000319213">
    <property type="component" value="Unassembled WGS sequence"/>
</dbReference>
<evidence type="ECO:0000256" key="5">
    <source>
        <dbReference type="ARBA" id="ARBA00022516"/>
    </source>
</evidence>
<keyword evidence="10 14" id="KW-0012">Acyltransferase</keyword>
<comment type="function">
    <text evidence="11 14">Involved in the type II fatty acid elongation cycle. Catalyzes the elongation of a wide range of acyl-ACP by the addition of two carbons from malonyl-ACP to an acyl acceptor. Can efficiently catalyze the conversion of palmitoleoyl-ACP (cis-hexadec-9-enoyl-ACP) to cis-vaccenoyl-ACP (cis-octadec-11-enoyl-ACP), an essential step in the thermal regulation of fatty acid composition.</text>
</comment>
<name>A0A543IVI6_9ACTN</name>
<proteinExistence type="inferred from homology"/>
<keyword evidence="9 14" id="KW-0275">Fatty acid biosynthesis</keyword>
<comment type="catalytic activity">
    <reaction evidence="13 14">
        <text>a fatty acyl-[ACP] + malonyl-[ACP] + H(+) = a 3-oxoacyl-[ACP] + holo-[ACP] + CO2</text>
        <dbReference type="Rhea" id="RHEA:22836"/>
        <dbReference type="Rhea" id="RHEA-COMP:9623"/>
        <dbReference type="Rhea" id="RHEA-COMP:9685"/>
        <dbReference type="Rhea" id="RHEA-COMP:9916"/>
        <dbReference type="Rhea" id="RHEA-COMP:14125"/>
        <dbReference type="ChEBI" id="CHEBI:15378"/>
        <dbReference type="ChEBI" id="CHEBI:16526"/>
        <dbReference type="ChEBI" id="CHEBI:64479"/>
        <dbReference type="ChEBI" id="CHEBI:78449"/>
        <dbReference type="ChEBI" id="CHEBI:78776"/>
        <dbReference type="ChEBI" id="CHEBI:138651"/>
    </reaction>
</comment>
<comment type="caution">
    <text evidence="18">The sequence shown here is derived from an EMBL/GenBank/DDBJ whole genome shotgun (WGS) entry which is preliminary data.</text>
</comment>
<evidence type="ECO:0000256" key="2">
    <source>
        <dbReference type="ARBA" id="ARBA00008467"/>
    </source>
</evidence>
<dbReference type="PANTHER" id="PTHR11712:SF336">
    <property type="entry name" value="3-OXOACYL-[ACYL-CARRIER-PROTEIN] SYNTHASE, MITOCHONDRIAL"/>
    <property type="match status" value="1"/>
</dbReference>
<dbReference type="SMART" id="SM00825">
    <property type="entry name" value="PKS_KS"/>
    <property type="match status" value="1"/>
</dbReference>
<dbReference type="SUPFAM" id="SSF53901">
    <property type="entry name" value="Thiolase-like"/>
    <property type="match status" value="2"/>
</dbReference>
<dbReference type="UniPathway" id="UPA00094"/>
<feature type="active site" description="For beta-ketoacyl synthase activity" evidence="15">
    <location>
        <position position="163"/>
    </location>
</feature>
<evidence type="ECO:0000256" key="9">
    <source>
        <dbReference type="ARBA" id="ARBA00023160"/>
    </source>
</evidence>
<dbReference type="EC" id="2.3.1.179" evidence="3 14"/>
<dbReference type="GO" id="GO:0006633">
    <property type="term" value="P:fatty acid biosynthetic process"/>
    <property type="evidence" value="ECO:0007669"/>
    <property type="project" value="UniProtKB-UniRule"/>
</dbReference>
<evidence type="ECO:0000256" key="16">
    <source>
        <dbReference type="RuleBase" id="RU003694"/>
    </source>
</evidence>
<comment type="catalytic activity">
    <reaction evidence="12 14">
        <text>(9Z)-hexadecenoyl-[ACP] + malonyl-[ACP] + H(+) = 3-oxo-(11Z)-octadecenoyl-[ACP] + holo-[ACP] + CO2</text>
        <dbReference type="Rhea" id="RHEA:55040"/>
        <dbReference type="Rhea" id="RHEA-COMP:9623"/>
        <dbReference type="Rhea" id="RHEA-COMP:9685"/>
        <dbReference type="Rhea" id="RHEA-COMP:10800"/>
        <dbReference type="Rhea" id="RHEA-COMP:14074"/>
        <dbReference type="ChEBI" id="CHEBI:15378"/>
        <dbReference type="ChEBI" id="CHEBI:16526"/>
        <dbReference type="ChEBI" id="CHEBI:64479"/>
        <dbReference type="ChEBI" id="CHEBI:78449"/>
        <dbReference type="ChEBI" id="CHEBI:83989"/>
        <dbReference type="ChEBI" id="CHEBI:138538"/>
        <dbReference type="EC" id="2.3.1.179"/>
    </reaction>
</comment>
<evidence type="ECO:0000256" key="12">
    <source>
        <dbReference type="ARBA" id="ARBA00047318"/>
    </source>
</evidence>
<evidence type="ECO:0000313" key="19">
    <source>
        <dbReference type="Proteomes" id="UP000319213"/>
    </source>
</evidence>
<keyword evidence="8" id="KW-0443">Lipid metabolism</keyword>
<evidence type="ECO:0000256" key="10">
    <source>
        <dbReference type="ARBA" id="ARBA00023315"/>
    </source>
</evidence>
<gene>
    <name evidence="18" type="ORF">FHX40_1258</name>
</gene>
<evidence type="ECO:0000313" key="18">
    <source>
        <dbReference type="EMBL" id="TQM74580.1"/>
    </source>
</evidence>
<dbReference type="Pfam" id="PF00109">
    <property type="entry name" value="ketoacyl-synt"/>
    <property type="match status" value="1"/>
</dbReference>
<dbReference type="PIRSF" id="PIRSF000447">
    <property type="entry name" value="KAS_II"/>
    <property type="match status" value="1"/>
</dbReference>
<dbReference type="NCBIfam" id="NF005589">
    <property type="entry name" value="PRK07314.1"/>
    <property type="match status" value="1"/>
</dbReference>
<keyword evidence="7" id="KW-0276">Fatty acid metabolism</keyword>
<evidence type="ECO:0000256" key="1">
    <source>
        <dbReference type="ARBA" id="ARBA00005194"/>
    </source>
</evidence>
<dbReference type="InterPro" id="IPR016039">
    <property type="entry name" value="Thiolase-like"/>
</dbReference>
<dbReference type="EMBL" id="VFPQ01000001">
    <property type="protein sequence ID" value="TQM74580.1"/>
    <property type="molecule type" value="Genomic_DNA"/>
</dbReference>
<organism evidence="18 19">
    <name type="scientific">Thermopolyspora flexuosa</name>
    <dbReference type="NCBI Taxonomy" id="103836"/>
    <lineage>
        <taxon>Bacteria</taxon>
        <taxon>Bacillati</taxon>
        <taxon>Actinomycetota</taxon>
        <taxon>Actinomycetes</taxon>
        <taxon>Streptosporangiales</taxon>
        <taxon>Streptosporangiaceae</taxon>
        <taxon>Thermopolyspora</taxon>
    </lineage>
</organism>
<evidence type="ECO:0000256" key="6">
    <source>
        <dbReference type="ARBA" id="ARBA00022679"/>
    </source>
</evidence>
<keyword evidence="19" id="KW-1185">Reference proteome</keyword>
<dbReference type="PANTHER" id="PTHR11712">
    <property type="entry name" value="POLYKETIDE SYNTHASE-RELATED"/>
    <property type="match status" value="1"/>
</dbReference>
<dbReference type="OrthoDB" id="9808669at2"/>
<evidence type="ECO:0000256" key="7">
    <source>
        <dbReference type="ARBA" id="ARBA00022832"/>
    </source>
</evidence>
<evidence type="ECO:0000256" key="3">
    <source>
        <dbReference type="ARBA" id="ARBA00012356"/>
    </source>
</evidence>
<dbReference type="PROSITE" id="PS52004">
    <property type="entry name" value="KS3_2"/>
    <property type="match status" value="1"/>
</dbReference>
<dbReference type="RefSeq" id="WP_142258732.1">
    <property type="nucleotide sequence ID" value="NZ_BMPV01000003.1"/>
</dbReference>
<evidence type="ECO:0000259" key="17">
    <source>
        <dbReference type="PROSITE" id="PS52004"/>
    </source>
</evidence>
<reference evidence="18 19" key="1">
    <citation type="submission" date="2019-06" db="EMBL/GenBank/DDBJ databases">
        <title>Sequencing the genomes of 1000 actinobacteria strains.</title>
        <authorList>
            <person name="Klenk H.-P."/>
        </authorList>
    </citation>
    <scope>NUCLEOTIDE SEQUENCE [LARGE SCALE GENOMIC DNA]</scope>
    <source>
        <strain evidence="18 19">DSM 43186</strain>
    </source>
</reference>
<comment type="pathway">
    <text evidence="1 14">Lipid metabolism; fatty acid biosynthesis.</text>
</comment>
<evidence type="ECO:0000256" key="14">
    <source>
        <dbReference type="PIRNR" id="PIRNR000447"/>
    </source>
</evidence>
<evidence type="ECO:0000256" key="13">
    <source>
        <dbReference type="ARBA" id="ARBA00047659"/>
    </source>
</evidence>
<dbReference type="CDD" id="cd00834">
    <property type="entry name" value="KAS_I_II"/>
    <property type="match status" value="1"/>
</dbReference>
<dbReference type="InterPro" id="IPR017568">
    <property type="entry name" value="3-oxoacyl-ACP_synth-2"/>
</dbReference>
<dbReference type="FunFam" id="3.40.47.10:FF:000018">
    <property type="entry name" value="3-oxoacyl-[acyl-carrier-protein] synthase 2"/>
    <property type="match status" value="1"/>
</dbReference>
<dbReference type="InterPro" id="IPR020841">
    <property type="entry name" value="PKS_Beta-ketoAc_synthase_dom"/>
</dbReference>
<protein>
    <recommendedName>
        <fullName evidence="4 14">3-oxoacyl-[acyl-carrier-protein] synthase 2</fullName>
        <ecNumber evidence="3 14">2.3.1.179</ecNumber>
    </recommendedName>
</protein>
<dbReference type="Gene3D" id="3.40.47.10">
    <property type="match status" value="1"/>
</dbReference>
<evidence type="ECO:0000256" key="15">
    <source>
        <dbReference type="PIRSR" id="PIRSR000447-1"/>
    </source>
</evidence>
<dbReference type="InterPro" id="IPR014030">
    <property type="entry name" value="Ketoacyl_synth_N"/>
</dbReference>
<dbReference type="InterPro" id="IPR014031">
    <property type="entry name" value="Ketoacyl_synth_C"/>
</dbReference>
<dbReference type="GO" id="GO:0005829">
    <property type="term" value="C:cytosol"/>
    <property type="evidence" value="ECO:0007669"/>
    <property type="project" value="TreeGrafter"/>
</dbReference>
<keyword evidence="6 14" id="KW-0808">Transferase</keyword>
<dbReference type="AlphaFoldDB" id="A0A543IVI6"/>
<evidence type="ECO:0000256" key="11">
    <source>
        <dbReference type="ARBA" id="ARBA00024006"/>
    </source>
</evidence>